<dbReference type="InterPro" id="IPR001005">
    <property type="entry name" value="SANT/Myb"/>
</dbReference>
<feature type="region of interest" description="Disordered" evidence="2">
    <location>
        <begin position="209"/>
        <end position="277"/>
    </location>
</feature>
<dbReference type="PROSITE" id="PS50053">
    <property type="entry name" value="UBIQUITIN_2"/>
    <property type="match status" value="1"/>
</dbReference>
<evidence type="ECO:0000256" key="1">
    <source>
        <dbReference type="ARBA" id="ARBA00023125"/>
    </source>
</evidence>
<dbReference type="PANTHER" id="PTHR21717:SF70">
    <property type="entry name" value="TELOMERE REPEAT-BINDING PROTEIN 2-RELATED"/>
    <property type="match status" value="1"/>
</dbReference>
<dbReference type="Pfam" id="PF23603">
    <property type="entry name" value="Ubiquitin_TPR1"/>
    <property type="match status" value="1"/>
</dbReference>
<dbReference type="PROSITE" id="PS51294">
    <property type="entry name" value="HTH_MYB"/>
    <property type="match status" value="1"/>
</dbReference>
<feature type="region of interest" description="Disordered" evidence="2">
    <location>
        <begin position="524"/>
        <end position="559"/>
    </location>
</feature>
<feature type="domain" description="Ubiquitin-like" evidence="3">
    <location>
        <begin position="412"/>
        <end position="482"/>
    </location>
</feature>
<dbReference type="GO" id="GO:0042162">
    <property type="term" value="F:telomeric DNA binding"/>
    <property type="evidence" value="ECO:0007669"/>
    <property type="project" value="UniProtKB-ARBA"/>
</dbReference>
<proteinExistence type="predicted"/>
<evidence type="ECO:0000259" key="5">
    <source>
        <dbReference type="PROSITE" id="PS51294"/>
    </source>
</evidence>
<organism evidence="6 7">
    <name type="scientific">Zingiber officinale</name>
    <name type="common">Ginger</name>
    <name type="synonym">Amomum zingiber</name>
    <dbReference type="NCBI Taxonomy" id="94328"/>
    <lineage>
        <taxon>Eukaryota</taxon>
        <taxon>Viridiplantae</taxon>
        <taxon>Streptophyta</taxon>
        <taxon>Embryophyta</taxon>
        <taxon>Tracheophyta</taxon>
        <taxon>Spermatophyta</taxon>
        <taxon>Magnoliopsida</taxon>
        <taxon>Liliopsida</taxon>
        <taxon>Zingiberales</taxon>
        <taxon>Zingiberaceae</taxon>
        <taxon>Zingiber</taxon>
    </lineage>
</organism>
<dbReference type="InterPro" id="IPR000626">
    <property type="entry name" value="Ubiquitin-like_dom"/>
</dbReference>
<reference evidence="6 7" key="1">
    <citation type="submission" date="2020-08" db="EMBL/GenBank/DDBJ databases">
        <title>Plant Genome Project.</title>
        <authorList>
            <person name="Zhang R.-G."/>
        </authorList>
    </citation>
    <scope>NUCLEOTIDE SEQUENCE [LARGE SCALE GENOMIC DNA]</scope>
    <source>
        <tissue evidence="6">Rhizome</tissue>
    </source>
</reference>
<dbReference type="SMART" id="SM00717">
    <property type="entry name" value="SANT"/>
    <property type="match status" value="1"/>
</dbReference>
<dbReference type="SUPFAM" id="SSF46689">
    <property type="entry name" value="Homeodomain-like"/>
    <property type="match status" value="1"/>
</dbReference>
<feature type="region of interest" description="Disordered" evidence="2">
    <location>
        <begin position="696"/>
        <end position="725"/>
    </location>
</feature>
<protein>
    <submittedName>
        <fullName evidence="6">Uncharacterized protein</fullName>
    </submittedName>
</protein>
<evidence type="ECO:0000256" key="2">
    <source>
        <dbReference type="SAM" id="MobiDB-lite"/>
    </source>
</evidence>
<evidence type="ECO:0000313" key="7">
    <source>
        <dbReference type="Proteomes" id="UP000734854"/>
    </source>
</evidence>
<feature type="compositionally biased region" description="Basic and acidic residues" evidence="2">
    <location>
        <begin position="241"/>
        <end position="255"/>
    </location>
</feature>
<dbReference type="Gene3D" id="1.10.246.220">
    <property type="match status" value="1"/>
</dbReference>
<feature type="domain" description="Myb-like" evidence="4">
    <location>
        <begin position="596"/>
        <end position="651"/>
    </location>
</feature>
<dbReference type="Pfam" id="PF00249">
    <property type="entry name" value="Myb_DNA-binding"/>
    <property type="match status" value="1"/>
</dbReference>
<name>A0A8J5FA01_ZINOF</name>
<evidence type="ECO:0000259" key="3">
    <source>
        <dbReference type="PROSITE" id="PS50053"/>
    </source>
</evidence>
<accession>A0A8J5FA01</accession>
<sequence>MRVAPQVAVLEILGGMNLWDMVSQKRLDNGFGGYRLPPIPHFPKSAKRKRSARKRRDDEQLCAFDLLVEVAGKLSSESENSTLPPFCIIGRSKEVAKQDLLGNKEELKTEIPDLLSNTVLAPEIVVKKQVAYASNKLPQASKPEHSEPLCLRLKSKIYDTAAGGSVVSNSGIGIGCSASTDICRSGSIRKSSENRLELEAMDIYSLEDPMDLDVKPPAPASSDSSAEVPVSRDNPCSSSMPKHESGIEHIVHRDDDDNSSGCTHPNTITNKASRPTNCIGDHGERNFSASKYWKAAINLSKSTNSASDYAIFMAWLTSFDYMLLPDIQRKPFLHDKKTCYTRQRTQRSYFKRRKLFERCPVSASNRGFFRMKVSNTFKKDSNKLEAHDPRGTAIRANGVTSPKAEQSSYKSVKFSIKSFKIPELYIEIPETATVGSLKRAVMEAVTAILQGGLHVGVILQGKKVRDDNKTLCQFGISNGDALDSLGFTLEPTTTQMAQQLTSSDNSRFLCLDDAVQPLARIPPISLPIDRDPSDASPQPALTSCPKSDHDSVHSPTNTLSLDKTTENKLALVALPAMDVEALAVVPLRNPKRLEHAQRRIRRPFSVTEVEALVEAVEKLGTGRWRDVKLRAFDTAKHRTYVDLKDKWKTLVHTANISPQQRRGEPVPQELLDRVLSAQAYWSQQQAKLRIKEEPPLPLPPVLCSSDPNQQFSSSSSSSLLEPVGT</sequence>
<dbReference type="InterPro" id="IPR009057">
    <property type="entry name" value="Homeodomain-like_sf"/>
</dbReference>
<gene>
    <name evidence="6" type="ORF">ZIOFF_058660</name>
</gene>
<dbReference type="Proteomes" id="UP000734854">
    <property type="component" value="Unassembled WGS sequence"/>
</dbReference>
<dbReference type="InterPro" id="IPR057625">
    <property type="entry name" value="TPR1-6-like_ubiquitin"/>
</dbReference>
<dbReference type="CDD" id="cd11660">
    <property type="entry name" value="SANT_TRF"/>
    <property type="match status" value="1"/>
</dbReference>
<evidence type="ECO:0000313" key="6">
    <source>
        <dbReference type="EMBL" id="KAG6482033.1"/>
    </source>
</evidence>
<dbReference type="AlphaFoldDB" id="A0A8J5FA01"/>
<keyword evidence="1" id="KW-0238">DNA-binding</keyword>
<feature type="domain" description="HTH myb-type" evidence="5">
    <location>
        <begin position="596"/>
        <end position="655"/>
    </location>
</feature>
<dbReference type="PROSITE" id="PS50090">
    <property type="entry name" value="MYB_LIKE"/>
    <property type="match status" value="1"/>
</dbReference>
<feature type="compositionally biased region" description="Polar residues" evidence="2">
    <location>
        <begin position="535"/>
        <end position="545"/>
    </location>
</feature>
<comment type="caution">
    <text evidence="6">The sequence shown here is derived from an EMBL/GenBank/DDBJ whole genome shotgun (WGS) entry which is preliminary data.</text>
</comment>
<feature type="compositionally biased region" description="Polar residues" evidence="2">
    <location>
        <begin position="259"/>
        <end position="276"/>
    </location>
</feature>
<dbReference type="InterPro" id="IPR029071">
    <property type="entry name" value="Ubiquitin-like_domsf"/>
</dbReference>
<dbReference type="EMBL" id="JACMSC010000016">
    <property type="protein sequence ID" value="KAG6482033.1"/>
    <property type="molecule type" value="Genomic_DNA"/>
</dbReference>
<keyword evidence="7" id="KW-1185">Reference proteome</keyword>
<evidence type="ECO:0000259" key="4">
    <source>
        <dbReference type="PROSITE" id="PS50090"/>
    </source>
</evidence>
<dbReference type="PANTHER" id="PTHR21717">
    <property type="entry name" value="TELOMERIC REPEAT BINDING PROTEIN"/>
    <property type="match status" value="1"/>
</dbReference>
<feature type="compositionally biased region" description="Low complexity" evidence="2">
    <location>
        <begin position="220"/>
        <end position="231"/>
    </location>
</feature>
<dbReference type="SUPFAM" id="SSF54236">
    <property type="entry name" value="Ubiquitin-like"/>
    <property type="match status" value="1"/>
</dbReference>
<dbReference type="InterPro" id="IPR017930">
    <property type="entry name" value="Myb_dom"/>
</dbReference>
<dbReference type="InterPro" id="IPR031105">
    <property type="entry name" value="TRP_plant"/>
</dbReference>